<evidence type="ECO:0000256" key="5">
    <source>
        <dbReference type="ARBA" id="ARBA00022691"/>
    </source>
</evidence>
<evidence type="ECO:0000313" key="9">
    <source>
        <dbReference type="Proteomes" id="UP000650467"/>
    </source>
</evidence>
<feature type="region of interest" description="Disordered" evidence="7">
    <location>
        <begin position="346"/>
        <end position="371"/>
    </location>
</feature>
<dbReference type="EMBL" id="JAEHOC010000039">
    <property type="protein sequence ID" value="KAG2427609.1"/>
    <property type="molecule type" value="Genomic_DNA"/>
</dbReference>
<gene>
    <name evidence="8" type="ORF">HXX76_012262</name>
</gene>
<comment type="caution">
    <text evidence="8">The sequence shown here is derived from an EMBL/GenBank/DDBJ whole genome shotgun (WGS) entry which is preliminary data.</text>
</comment>
<dbReference type="OrthoDB" id="549159at2759"/>
<keyword evidence="5" id="KW-0949">S-adenosyl-L-methionine</keyword>
<keyword evidence="3" id="KW-0489">Methyltransferase</keyword>
<keyword evidence="4" id="KW-0808">Transferase</keyword>
<dbReference type="Proteomes" id="UP000650467">
    <property type="component" value="Unassembled WGS sequence"/>
</dbReference>
<proteinExistence type="predicted"/>
<protein>
    <recommendedName>
        <fullName evidence="2">tRNA (guanine(46)-N(7))-methyltransferase</fullName>
        <ecNumber evidence="2">2.1.1.33</ecNumber>
    </recommendedName>
</protein>
<dbReference type="PANTHER" id="PTHR23417:SF21">
    <property type="entry name" value="TRNA (GUANINE-N(7)-)-METHYLTRANSFERASE"/>
    <property type="match status" value="1"/>
</dbReference>
<name>A0A835SSS9_CHLIN</name>
<evidence type="ECO:0000256" key="6">
    <source>
        <dbReference type="ARBA" id="ARBA00022694"/>
    </source>
</evidence>
<accession>A0A835SSS9</accession>
<dbReference type="GO" id="GO:0008176">
    <property type="term" value="F:tRNA (guanine(46)-N7)-methyltransferase activity"/>
    <property type="evidence" value="ECO:0007669"/>
    <property type="project" value="UniProtKB-EC"/>
</dbReference>
<evidence type="ECO:0000256" key="1">
    <source>
        <dbReference type="ARBA" id="ARBA00000142"/>
    </source>
</evidence>
<dbReference type="InterPro" id="IPR003358">
    <property type="entry name" value="tRNA_(Gua-N-7)_MeTrfase_Trmb"/>
</dbReference>
<evidence type="ECO:0000256" key="2">
    <source>
        <dbReference type="ARBA" id="ARBA00011977"/>
    </source>
</evidence>
<dbReference type="AlphaFoldDB" id="A0A835SSS9"/>
<comment type="catalytic activity">
    <reaction evidence="1">
        <text>guanosine(46) in tRNA + S-adenosyl-L-methionine = N(7)-methylguanosine(46) in tRNA + S-adenosyl-L-homocysteine</text>
        <dbReference type="Rhea" id="RHEA:42708"/>
        <dbReference type="Rhea" id="RHEA-COMP:10188"/>
        <dbReference type="Rhea" id="RHEA-COMP:10189"/>
        <dbReference type="ChEBI" id="CHEBI:57856"/>
        <dbReference type="ChEBI" id="CHEBI:59789"/>
        <dbReference type="ChEBI" id="CHEBI:74269"/>
        <dbReference type="ChEBI" id="CHEBI:74480"/>
        <dbReference type="EC" id="2.1.1.33"/>
    </reaction>
</comment>
<keyword evidence="6" id="KW-0819">tRNA processing</keyword>
<evidence type="ECO:0000256" key="3">
    <source>
        <dbReference type="ARBA" id="ARBA00022603"/>
    </source>
</evidence>
<dbReference type="Gene3D" id="3.40.50.150">
    <property type="entry name" value="Vaccinia Virus protein VP39"/>
    <property type="match status" value="1"/>
</dbReference>
<dbReference type="SUPFAM" id="SSF53335">
    <property type="entry name" value="S-adenosyl-L-methionine-dependent methyltransferases"/>
    <property type="match status" value="1"/>
</dbReference>
<evidence type="ECO:0000313" key="8">
    <source>
        <dbReference type="EMBL" id="KAG2427609.1"/>
    </source>
</evidence>
<evidence type="ECO:0000256" key="4">
    <source>
        <dbReference type="ARBA" id="ARBA00022679"/>
    </source>
</evidence>
<evidence type="ECO:0000256" key="7">
    <source>
        <dbReference type="SAM" id="MobiDB-lite"/>
    </source>
</evidence>
<keyword evidence="9" id="KW-1185">Reference proteome</keyword>
<feature type="region of interest" description="Disordered" evidence="7">
    <location>
        <begin position="213"/>
        <end position="242"/>
    </location>
</feature>
<dbReference type="EC" id="2.1.1.33" evidence="2"/>
<organism evidence="8 9">
    <name type="scientific">Chlamydomonas incerta</name>
    <dbReference type="NCBI Taxonomy" id="51695"/>
    <lineage>
        <taxon>Eukaryota</taxon>
        <taxon>Viridiplantae</taxon>
        <taxon>Chlorophyta</taxon>
        <taxon>core chlorophytes</taxon>
        <taxon>Chlorophyceae</taxon>
        <taxon>CS clade</taxon>
        <taxon>Chlamydomonadales</taxon>
        <taxon>Chlamydomonadaceae</taxon>
        <taxon>Chlamydomonas</taxon>
    </lineage>
</organism>
<dbReference type="PANTHER" id="PTHR23417">
    <property type="entry name" value="3-DEOXY-D-MANNO-OCTULOSONIC-ACID TRANSFERASE/TRNA GUANINE-N 7 - -METHYLTRANSFERASE"/>
    <property type="match status" value="1"/>
</dbReference>
<feature type="compositionally biased region" description="Low complexity" evidence="7">
    <location>
        <begin position="213"/>
        <end position="232"/>
    </location>
</feature>
<dbReference type="InterPro" id="IPR029063">
    <property type="entry name" value="SAM-dependent_MTases_sf"/>
</dbReference>
<sequence length="526" mass="53358">MRMWPGRRAHGPCRGVSHTIIEELVDSPRSPFHALGLAEHQKAGGYERAARRQVSQLRRLKADPGALALEAAPDWPALFADPTRPLVVDLGCGAGRCMLLGAAASQARSLSRAAAAAGAAAPAETRAAAAAGACSVSGSRSSGGGGGSGGGSGGGGGGCNFLGVDVRLALTSRANAWAGLLGLSSRAAFLCANANACLPLLLGSYGSSGSTSCSSSTSNGSSSPSTGSSNGSPGPGPITPERQERRLAGTAGGRVALVCLQFSDPVADRGPEAGRNWRREALVGGGELVRQLAAALEPGALVWVQSDVLSTAASFRRLFWQHGGFAPSARHAAATSATRTREWLGPAAAAPGSASPGPASETATAAREGGAPAAVGAGSLATAADRPLPAALLPPRQQPQPHSELQPPQLLPLLLTAADLATHQEPWLTEQQVAEASERHAAARRQAGTGCCSALVAEAGLAEASEACRAGGEGATGEEDGWCDLPWLDSNPLGVPTERELYVERGSPKLQPRGSRDIYRLLLVRL</sequence>
<reference evidence="8" key="1">
    <citation type="journal article" date="2020" name="bioRxiv">
        <title>Comparative genomics of Chlamydomonas.</title>
        <authorList>
            <person name="Craig R.J."/>
            <person name="Hasan A.R."/>
            <person name="Ness R.W."/>
            <person name="Keightley P.D."/>
        </authorList>
    </citation>
    <scope>NUCLEOTIDE SEQUENCE</scope>
    <source>
        <strain evidence="8">SAG 7.73</strain>
    </source>
</reference>
<dbReference type="GO" id="GO:0043527">
    <property type="term" value="C:tRNA methyltransferase complex"/>
    <property type="evidence" value="ECO:0007669"/>
    <property type="project" value="TreeGrafter"/>
</dbReference>